<dbReference type="OrthoDB" id="433924at2759"/>
<name>A0A9P6D7C3_9AGAR</name>
<dbReference type="EMBL" id="MU155135">
    <property type="protein sequence ID" value="KAF9485543.1"/>
    <property type="molecule type" value="Genomic_DNA"/>
</dbReference>
<dbReference type="AlphaFoldDB" id="A0A9P6D7C3"/>
<dbReference type="Proteomes" id="UP000807469">
    <property type="component" value="Unassembled WGS sequence"/>
</dbReference>
<gene>
    <name evidence="1" type="ORF">BDN70DRAFT_871206</name>
</gene>
<comment type="caution">
    <text evidence="1">The sequence shown here is derived from an EMBL/GenBank/DDBJ whole genome shotgun (WGS) entry which is preliminary data.</text>
</comment>
<proteinExistence type="predicted"/>
<evidence type="ECO:0000313" key="1">
    <source>
        <dbReference type="EMBL" id="KAF9485543.1"/>
    </source>
</evidence>
<organism evidence="1 2">
    <name type="scientific">Pholiota conissans</name>
    <dbReference type="NCBI Taxonomy" id="109636"/>
    <lineage>
        <taxon>Eukaryota</taxon>
        <taxon>Fungi</taxon>
        <taxon>Dikarya</taxon>
        <taxon>Basidiomycota</taxon>
        <taxon>Agaricomycotina</taxon>
        <taxon>Agaricomycetes</taxon>
        <taxon>Agaricomycetidae</taxon>
        <taxon>Agaricales</taxon>
        <taxon>Agaricineae</taxon>
        <taxon>Strophariaceae</taxon>
        <taxon>Pholiota</taxon>
    </lineage>
</organism>
<accession>A0A9P6D7C3</accession>
<reference evidence="1" key="1">
    <citation type="submission" date="2020-11" db="EMBL/GenBank/DDBJ databases">
        <authorList>
            <consortium name="DOE Joint Genome Institute"/>
            <person name="Ahrendt S."/>
            <person name="Riley R."/>
            <person name="Andreopoulos W."/>
            <person name="Labutti K."/>
            <person name="Pangilinan J."/>
            <person name="Ruiz-Duenas F.J."/>
            <person name="Barrasa J.M."/>
            <person name="Sanchez-Garcia M."/>
            <person name="Camarero S."/>
            <person name="Miyauchi S."/>
            <person name="Serrano A."/>
            <person name="Linde D."/>
            <person name="Babiker R."/>
            <person name="Drula E."/>
            <person name="Ayuso-Fernandez I."/>
            <person name="Pacheco R."/>
            <person name="Padilla G."/>
            <person name="Ferreira P."/>
            <person name="Barriuso J."/>
            <person name="Kellner H."/>
            <person name="Castanera R."/>
            <person name="Alfaro M."/>
            <person name="Ramirez L."/>
            <person name="Pisabarro A.G."/>
            <person name="Kuo A."/>
            <person name="Tritt A."/>
            <person name="Lipzen A."/>
            <person name="He G."/>
            <person name="Yan M."/>
            <person name="Ng V."/>
            <person name="Cullen D."/>
            <person name="Martin F."/>
            <person name="Rosso M.-N."/>
            <person name="Henrissat B."/>
            <person name="Hibbett D."/>
            <person name="Martinez A.T."/>
            <person name="Grigoriev I.V."/>
        </authorList>
    </citation>
    <scope>NUCLEOTIDE SEQUENCE</scope>
    <source>
        <strain evidence="1">CIRM-BRFM 674</strain>
    </source>
</reference>
<dbReference type="Gene3D" id="2.40.50.40">
    <property type="match status" value="1"/>
</dbReference>
<keyword evidence="2" id="KW-1185">Reference proteome</keyword>
<evidence type="ECO:0000313" key="2">
    <source>
        <dbReference type="Proteomes" id="UP000807469"/>
    </source>
</evidence>
<sequence length="88" mass="9695">MSSQSGTEGFRTVSAADIGGMSEYMHLPDWEALIKAIVSVVKNQDGTEQVYFITTNNQVAKEDLSVCMQRFPSKMRAFVSQSLTAVQT</sequence>
<protein>
    <submittedName>
        <fullName evidence="1">Uncharacterized protein</fullName>
    </submittedName>
</protein>